<dbReference type="PANTHER" id="PTHR30537:SF5">
    <property type="entry name" value="HTH-TYPE TRANSCRIPTIONAL ACTIVATOR TTDR-RELATED"/>
    <property type="match status" value="1"/>
</dbReference>
<proteinExistence type="inferred from homology"/>
<evidence type="ECO:0000313" key="6">
    <source>
        <dbReference type="EMBL" id="QSI76827.1"/>
    </source>
</evidence>
<evidence type="ECO:0000256" key="2">
    <source>
        <dbReference type="ARBA" id="ARBA00023015"/>
    </source>
</evidence>
<dbReference type="CDD" id="cd08422">
    <property type="entry name" value="PBP2_CrgA_like"/>
    <property type="match status" value="1"/>
</dbReference>
<sequence length="305" mass="33063">MAIPFERIPGLMLFARVARSGSFSAAAQALGLSRSAVSKQVAAFEAQIGGRLIQRTTRKLVLTELGEEILREAQRVEAALEAIEGLSAEHAQHVRGKLRVSCSATAGRELLVPLLPEFHRRYPELELELGLEDRFVDLVAERVDVAIRIGHLPDSSLVARRLGELAWALVASPDYLARHGTPKRPEDLVGHACLFYSNGKHRLDNWGFVVGGEVQRYPVQGPLVINDASALVSAAIGGMGVLLIDQALVRAPVAAGLLTPLLPNFPPAPGFPVYAVYPAREHLPARTQAFVDYLIERFAPLLGDA</sequence>
<evidence type="ECO:0000259" key="5">
    <source>
        <dbReference type="PROSITE" id="PS50931"/>
    </source>
</evidence>
<dbReference type="Gene3D" id="1.10.10.10">
    <property type="entry name" value="Winged helix-like DNA-binding domain superfamily/Winged helix DNA-binding domain"/>
    <property type="match status" value="1"/>
</dbReference>
<dbReference type="Pfam" id="PF00126">
    <property type="entry name" value="HTH_1"/>
    <property type="match status" value="1"/>
</dbReference>
<dbReference type="InterPro" id="IPR036390">
    <property type="entry name" value="WH_DNA-bd_sf"/>
</dbReference>
<evidence type="ECO:0000256" key="1">
    <source>
        <dbReference type="ARBA" id="ARBA00009437"/>
    </source>
</evidence>
<evidence type="ECO:0000256" key="3">
    <source>
        <dbReference type="ARBA" id="ARBA00023125"/>
    </source>
</evidence>
<keyword evidence="3" id="KW-0238">DNA-binding</keyword>
<dbReference type="SUPFAM" id="SSF46785">
    <property type="entry name" value="Winged helix' DNA-binding domain"/>
    <property type="match status" value="1"/>
</dbReference>
<dbReference type="SUPFAM" id="SSF53850">
    <property type="entry name" value="Periplasmic binding protein-like II"/>
    <property type="match status" value="1"/>
</dbReference>
<dbReference type="InterPro" id="IPR058163">
    <property type="entry name" value="LysR-type_TF_proteobact-type"/>
</dbReference>
<dbReference type="InterPro" id="IPR000847">
    <property type="entry name" value="LysR_HTH_N"/>
</dbReference>
<dbReference type="InterPro" id="IPR005119">
    <property type="entry name" value="LysR_subst-bd"/>
</dbReference>
<dbReference type="EMBL" id="CP071060">
    <property type="protein sequence ID" value="QSI76827.1"/>
    <property type="molecule type" value="Genomic_DNA"/>
</dbReference>
<dbReference type="PANTHER" id="PTHR30537">
    <property type="entry name" value="HTH-TYPE TRANSCRIPTIONAL REGULATOR"/>
    <property type="match status" value="1"/>
</dbReference>
<name>A0ABX7M502_9RHOO</name>
<organism evidence="6 7">
    <name type="scientific">Niveibacterium microcysteis</name>
    <dbReference type="NCBI Taxonomy" id="2811415"/>
    <lineage>
        <taxon>Bacteria</taxon>
        <taxon>Pseudomonadati</taxon>
        <taxon>Pseudomonadota</taxon>
        <taxon>Betaproteobacteria</taxon>
        <taxon>Rhodocyclales</taxon>
        <taxon>Rhodocyclaceae</taxon>
        <taxon>Niveibacterium</taxon>
    </lineage>
</organism>
<dbReference type="InterPro" id="IPR036388">
    <property type="entry name" value="WH-like_DNA-bd_sf"/>
</dbReference>
<dbReference type="Proteomes" id="UP000663570">
    <property type="component" value="Chromosome"/>
</dbReference>
<dbReference type="Gene3D" id="3.40.190.290">
    <property type="match status" value="1"/>
</dbReference>
<accession>A0ABX7M502</accession>
<keyword evidence="2" id="KW-0805">Transcription regulation</keyword>
<evidence type="ECO:0000313" key="7">
    <source>
        <dbReference type="Proteomes" id="UP000663570"/>
    </source>
</evidence>
<comment type="similarity">
    <text evidence="1">Belongs to the LysR transcriptional regulatory family.</text>
</comment>
<feature type="domain" description="HTH lysR-type" evidence="5">
    <location>
        <begin position="11"/>
        <end position="63"/>
    </location>
</feature>
<keyword evidence="7" id="KW-1185">Reference proteome</keyword>
<dbReference type="RefSeq" id="WP_206254431.1">
    <property type="nucleotide sequence ID" value="NZ_CP071060.1"/>
</dbReference>
<protein>
    <submittedName>
        <fullName evidence="6">LysR family transcriptional regulator</fullName>
    </submittedName>
</protein>
<dbReference type="PROSITE" id="PS50931">
    <property type="entry name" value="HTH_LYSR"/>
    <property type="match status" value="1"/>
</dbReference>
<reference evidence="6 7" key="1">
    <citation type="submission" date="2021-02" db="EMBL/GenBank/DDBJ databases">
        <title>Niveibacterium changnyeongensis HC41.</title>
        <authorList>
            <person name="Kang M."/>
        </authorList>
    </citation>
    <scope>NUCLEOTIDE SEQUENCE [LARGE SCALE GENOMIC DNA]</scope>
    <source>
        <strain evidence="6 7">HC41</strain>
    </source>
</reference>
<evidence type="ECO:0000256" key="4">
    <source>
        <dbReference type="ARBA" id="ARBA00023163"/>
    </source>
</evidence>
<dbReference type="Pfam" id="PF03466">
    <property type="entry name" value="LysR_substrate"/>
    <property type="match status" value="1"/>
</dbReference>
<keyword evidence="4" id="KW-0804">Transcription</keyword>
<gene>
    <name evidence="6" type="ORF">JY500_20655</name>
</gene>